<organism evidence="2 3">
    <name type="scientific">Paenibacillus yanchengensis</name>
    <dbReference type="NCBI Taxonomy" id="2035833"/>
    <lineage>
        <taxon>Bacteria</taxon>
        <taxon>Bacillati</taxon>
        <taxon>Bacillota</taxon>
        <taxon>Bacilli</taxon>
        <taxon>Bacillales</taxon>
        <taxon>Paenibacillaceae</taxon>
        <taxon>Paenibacillus</taxon>
    </lineage>
</organism>
<feature type="transmembrane region" description="Helical" evidence="1">
    <location>
        <begin position="7"/>
        <end position="25"/>
    </location>
</feature>
<keyword evidence="1" id="KW-0472">Membrane</keyword>
<dbReference type="Proteomes" id="UP001597362">
    <property type="component" value="Unassembled WGS sequence"/>
</dbReference>
<keyword evidence="1" id="KW-0812">Transmembrane</keyword>
<proteinExistence type="predicted"/>
<sequence length="184" mass="21010">MASAKKLIVIIVVAMIAVFVVLYNYSFPKQVDMVQQAVIFKNDDGTSIKTTSVTIKGTMHRPLFKDRYFKGEFRIDGFPFTYNSDSTNLFIDKHKNGVNNGMLHYTTYSNVNGQSHHDVFTAPIFFADNFETFNIIANDDWFDKSTQEVHFIVSGGSLEEARLIQTMQAEKLGIEWGLTQIFRN</sequence>
<protein>
    <submittedName>
        <fullName evidence="2">Uncharacterized protein</fullName>
    </submittedName>
</protein>
<gene>
    <name evidence="2" type="ORF">ACFSJH_11260</name>
</gene>
<dbReference type="RefSeq" id="WP_377772332.1">
    <property type="nucleotide sequence ID" value="NZ_JBHUHO010000030.1"/>
</dbReference>
<comment type="caution">
    <text evidence="2">The sequence shown here is derived from an EMBL/GenBank/DDBJ whole genome shotgun (WGS) entry which is preliminary data.</text>
</comment>
<keyword evidence="3" id="KW-1185">Reference proteome</keyword>
<name>A0ABW4YKQ1_9BACL</name>
<evidence type="ECO:0000313" key="2">
    <source>
        <dbReference type="EMBL" id="MFD2116300.1"/>
    </source>
</evidence>
<evidence type="ECO:0000256" key="1">
    <source>
        <dbReference type="SAM" id="Phobius"/>
    </source>
</evidence>
<evidence type="ECO:0000313" key="3">
    <source>
        <dbReference type="Proteomes" id="UP001597362"/>
    </source>
</evidence>
<dbReference type="EMBL" id="JBHUHO010000030">
    <property type="protein sequence ID" value="MFD2116300.1"/>
    <property type="molecule type" value="Genomic_DNA"/>
</dbReference>
<accession>A0ABW4YKQ1</accession>
<reference evidence="3" key="1">
    <citation type="journal article" date="2019" name="Int. J. Syst. Evol. Microbiol.">
        <title>The Global Catalogue of Microorganisms (GCM) 10K type strain sequencing project: providing services to taxonomists for standard genome sequencing and annotation.</title>
        <authorList>
            <consortium name="The Broad Institute Genomics Platform"/>
            <consortium name="The Broad Institute Genome Sequencing Center for Infectious Disease"/>
            <person name="Wu L."/>
            <person name="Ma J."/>
        </authorList>
    </citation>
    <scope>NUCLEOTIDE SEQUENCE [LARGE SCALE GENOMIC DNA]</scope>
    <source>
        <strain evidence="3">GH52</strain>
    </source>
</reference>
<keyword evidence="1" id="KW-1133">Transmembrane helix</keyword>